<keyword evidence="9" id="KW-0472">Membrane</keyword>
<keyword evidence="5" id="KW-1278">Translocase</keyword>
<organism evidence="12">
    <name type="scientific">marine metagenome</name>
    <dbReference type="NCBI Taxonomy" id="408172"/>
    <lineage>
        <taxon>unclassified sequences</taxon>
        <taxon>metagenomes</taxon>
        <taxon>ecological metagenomes</taxon>
    </lineage>
</organism>
<proteinExistence type="predicted"/>
<evidence type="ECO:0000256" key="6">
    <source>
        <dbReference type="ARBA" id="ARBA00022982"/>
    </source>
</evidence>
<dbReference type="EMBL" id="UINC01107669">
    <property type="protein sequence ID" value="SVC73216.1"/>
    <property type="molecule type" value="Genomic_DNA"/>
</dbReference>
<keyword evidence="6" id="KW-0249">Electron transport</keyword>
<dbReference type="Pfam" id="PF14697">
    <property type="entry name" value="Fer4_21"/>
    <property type="match status" value="1"/>
</dbReference>
<dbReference type="Gene3D" id="3.30.70.20">
    <property type="match status" value="1"/>
</dbReference>
<evidence type="ECO:0000256" key="5">
    <source>
        <dbReference type="ARBA" id="ARBA00022967"/>
    </source>
</evidence>
<sequence>MALITGLLLQLSASYFHSDTNKVIEAVNRLLPQSQCAQCGYAGCRPYAQAVVEGEATNRCPPGGETLIANLASLLNRPVLTLADELTAIDQPVIAKIKEHECIGCSLCIKACPVDAIIGAPQLMHTVISQDCTG</sequence>
<accession>A0A382PJ00</accession>
<reference evidence="12" key="1">
    <citation type="submission" date="2018-05" db="EMBL/GenBank/DDBJ databases">
        <authorList>
            <person name="Lanie J.A."/>
            <person name="Ng W.-L."/>
            <person name="Kazmierczak K.M."/>
            <person name="Andrzejewski T.M."/>
            <person name="Davidsen T.M."/>
            <person name="Wayne K.J."/>
            <person name="Tettelin H."/>
            <person name="Glass J.I."/>
            <person name="Rusch D."/>
            <person name="Podicherti R."/>
            <person name="Tsui H.-C.T."/>
            <person name="Winkler M.E."/>
        </authorList>
    </citation>
    <scope>NUCLEOTIDE SEQUENCE</scope>
</reference>
<evidence type="ECO:0000256" key="7">
    <source>
        <dbReference type="ARBA" id="ARBA00023004"/>
    </source>
</evidence>
<dbReference type="InterPro" id="IPR050395">
    <property type="entry name" value="4Fe4S_Ferredoxin_RnfB"/>
</dbReference>
<dbReference type="InterPro" id="IPR010207">
    <property type="entry name" value="Elect_transpt_cplx_RnfB/RsxB"/>
</dbReference>
<keyword evidence="2" id="KW-0004">4Fe-4S</keyword>
<dbReference type="InterPro" id="IPR007202">
    <property type="entry name" value="4Fe-4S_dom"/>
</dbReference>
<keyword evidence="8" id="KW-0411">Iron-sulfur</keyword>
<keyword evidence="7" id="KW-0408">Iron</keyword>
<dbReference type="GO" id="GO:0051539">
    <property type="term" value="F:4 iron, 4 sulfur cluster binding"/>
    <property type="evidence" value="ECO:0007669"/>
    <property type="project" value="UniProtKB-KW"/>
</dbReference>
<dbReference type="GO" id="GO:0046872">
    <property type="term" value="F:metal ion binding"/>
    <property type="evidence" value="ECO:0007669"/>
    <property type="project" value="UniProtKB-KW"/>
</dbReference>
<dbReference type="NCBIfam" id="TIGR01944">
    <property type="entry name" value="rnfB"/>
    <property type="match status" value="1"/>
</dbReference>
<evidence type="ECO:0000259" key="11">
    <source>
        <dbReference type="PROSITE" id="PS51656"/>
    </source>
</evidence>
<keyword evidence="4" id="KW-0677">Repeat</keyword>
<evidence type="ECO:0000256" key="4">
    <source>
        <dbReference type="ARBA" id="ARBA00022737"/>
    </source>
</evidence>
<evidence type="ECO:0000256" key="3">
    <source>
        <dbReference type="ARBA" id="ARBA00022723"/>
    </source>
</evidence>
<dbReference type="Gene3D" id="1.10.15.40">
    <property type="entry name" value="Electron transport complex subunit B, putative Fe-S cluster"/>
    <property type="match status" value="1"/>
</dbReference>
<dbReference type="PROSITE" id="PS00198">
    <property type="entry name" value="4FE4S_FER_1"/>
    <property type="match status" value="1"/>
</dbReference>
<keyword evidence="3" id="KW-0479">Metal-binding</keyword>
<dbReference type="PROSITE" id="PS51379">
    <property type="entry name" value="4FE4S_FER_2"/>
    <property type="match status" value="1"/>
</dbReference>
<dbReference type="GO" id="GO:0009055">
    <property type="term" value="F:electron transfer activity"/>
    <property type="evidence" value="ECO:0007669"/>
    <property type="project" value="InterPro"/>
</dbReference>
<dbReference type="SUPFAM" id="SSF54862">
    <property type="entry name" value="4Fe-4S ferredoxins"/>
    <property type="match status" value="1"/>
</dbReference>
<feature type="domain" description="4Fe-4S" evidence="11">
    <location>
        <begin position="19"/>
        <end position="77"/>
    </location>
</feature>
<feature type="domain" description="4Fe-4S ferredoxin-type" evidence="10">
    <location>
        <begin position="93"/>
        <end position="122"/>
    </location>
</feature>
<evidence type="ECO:0000256" key="1">
    <source>
        <dbReference type="ARBA" id="ARBA00022448"/>
    </source>
</evidence>
<evidence type="ECO:0000256" key="8">
    <source>
        <dbReference type="ARBA" id="ARBA00023014"/>
    </source>
</evidence>
<feature type="non-terminal residue" evidence="12">
    <location>
        <position position="134"/>
    </location>
</feature>
<protein>
    <submittedName>
        <fullName evidence="12">Uncharacterized protein</fullName>
    </submittedName>
</protein>
<dbReference type="PANTHER" id="PTHR43560">
    <property type="entry name" value="ION-TRANSLOCATING OXIDOREDUCTASE COMPLEX SUBUNIT B"/>
    <property type="match status" value="1"/>
</dbReference>
<evidence type="ECO:0000313" key="12">
    <source>
        <dbReference type="EMBL" id="SVC73216.1"/>
    </source>
</evidence>
<evidence type="ECO:0000259" key="10">
    <source>
        <dbReference type="PROSITE" id="PS51379"/>
    </source>
</evidence>
<evidence type="ECO:0000256" key="9">
    <source>
        <dbReference type="ARBA" id="ARBA00023136"/>
    </source>
</evidence>
<dbReference type="InterPro" id="IPR017900">
    <property type="entry name" value="4Fe4S_Fe_S_CS"/>
</dbReference>
<keyword evidence="1" id="KW-0813">Transport</keyword>
<name>A0A382PJ00_9ZZZZ</name>
<dbReference type="Pfam" id="PF04060">
    <property type="entry name" value="FeS"/>
    <property type="match status" value="1"/>
</dbReference>
<gene>
    <name evidence="12" type="ORF">METZ01_LOCUS326070</name>
</gene>
<dbReference type="InterPro" id="IPR017896">
    <property type="entry name" value="4Fe4S_Fe-S-bd"/>
</dbReference>
<dbReference type="PANTHER" id="PTHR43560:SF1">
    <property type="entry name" value="ION-TRANSLOCATING OXIDOREDUCTASE COMPLEX SUBUNIT B"/>
    <property type="match status" value="1"/>
</dbReference>
<evidence type="ECO:0000256" key="2">
    <source>
        <dbReference type="ARBA" id="ARBA00022485"/>
    </source>
</evidence>
<dbReference type="AlphaFoldDB" id="A0A382PJ00"/>
<dbReference type="PROSITE" id="PS51656">
    <property type="entry name" value="4FE4S"/>
    <property type="match status" value="1"/>
</dbReference>